<dbReference type="Gene3D" id="3.20.20.100">
    <property type="entry name" value="NADP-dependent oxidoreductase domain"/>
    <property type="match status" value="1"/>
</dbReference>
<feature type="active site" description="Proton donor" evidence="4">
    <location>
        <position position="56"/>
    </location>
</feature>
<organism>
    <name type="scientific">Serpula lacrymans var. lacrymans (strain S7.9)</name>
    <name type="common">Dry rot fungus</name>
    <dbReference type="NCBI Taxonomy" id="578457"/>
    <lineage>
        <taxon>Eukaryota</taxon>
        <taxon>Fungi</taxon>
        <taxon>Dikarya</taxon>
        <taxon>Basidiomycota</taxon>
        <taxon>Agaricomycotina</taxon>
        <taxon>Agaricomycetes</taxon>
        <taxon>Agaricomycetidae</taxon>
        <taxon>Boletales</taxon>
        <taxon>Coniophorineae</taxon>
        <taxon>Serpulaceae</taxon>
        <taxon>Serpula</taxon>
    </lineage>
</organism>
<dbReference type="RefSeq" id="XP_007323156.1">
    <property type="nucleotide sequence ID" value="XM_007323094.1"/>
</dbReference>
<evidence type="ECO:0000256" key="3">
    <source>
        <dbReference type="ARBA" id="ARBA00023002"/>
    </source>
</evidence>
<dbReference type="OrthoDB" id="416253at2759"/>
<dbReference type="InterPro" id="IPR036812">
    <property type="entry name" value="NAD(P)_OxRdtase_dom_sf"/>
</dbReference>
<dbReference type="CDD" id="cd19071">
    <property type="entry name" value="AKR_AKR1-5-like"/>
    <property type="match status" value="1"/>
</dbReference>
<dbReference type="EMBL" id="GL945441">
    <property type="protein sequence ID" value="EGO20411.1"/>
    <property type="molecule type" value="Genomic_DNA"/>
</dbReference>
<dbReference type="PROSITE" id="PS00798">
    <property type="entry name" value="ALDOKETO_REDUCTASE_1"/>
    <property type="match status" value="1"/>
</dbReference>
<evidence type="ECO:0000256" key="6">
    <source>
        <dbReference type="PIRSR" id="PIRSR000097-3"/>
    </source>
</evidence>
<dbReference type="PROSITE" id="PS00062">
    <property type="entry name" value="ALDOKETO_REDUCTASE_2"/>
    <property type="match status" value="1"/>
</dbReference>
<dbReference type="InterPro" id="IPR023210">
    <property type="entry name" value="NADP_OxRdtase_dom"/>
</dbReference>
<name>F8P9T2_SERL9</name>
<feature type="binding site" evidence="5">
    <location>
        <position position="112"/>
    </location>
    <ligand>
        <name>substrate</name>
    </ligand>
</feature>
<evidence type="ECO:0000256" key="1">
    <source>
        <dbReference type="ARBA" id="ARBA00007905"/>
    </source>
</evidence>
<gene>
    <name evidence="8" type="ORF">SERLADRAFT_352180</name>
</gene>
<evidence type="ECO:0000256" key="2">
    <source>
        <dbReference type="ARBA" id="ARBA00022857"/>
    </source>
</evidence>
<evidence type="ECO:0000256" key="5">
    <source>
        <dbReference type="PIRSR" id="PIRSR000097-2"/>
    </source>
</evidence>
<dbReference type="HOGENOM" id="CLU_023205_0_0_1"/>
<protein>
    <recommendedName>
        <fullName evidence="7">NADP-dependent oxidoreductase domain-containing protein</fullName>
    </recommendedName>
</protein>
<keyword evidence="2" id="KW-0521">NADP</keyword>
<accession>F8P9T2</accession>
<feature type="site" description="Lowers pKa of active site Tyr" evidence="6">
    <location>
        <position position="81"/>
    </location>
</feature>
<feature type="domain" description="NADP-dependent oxidoreductase" evidence="7">
    <location>
        <begin position="19"/>
        <end position="282"/>
    </location>
</feature>
<comment type="similarity">
    <text evidence="1">Belongs to the aldo/keto reductase family.</text>
</comment>
<dbReference type="PANTHER" id="PTHR43827:SF3">
    <property type="entry name" value="NADP-DEPENDENT OXIDOREDUCTASE DOMAIN-CONTAINING PROTEIN"/>
    <property type="match status" value="1"/>
</dbReference>
<sequence length="307" mass="34465">MSLTPRSFKLNTGASIPVIGFGAWAGRDPAIQAKATSWIFAAIQAGYRHLDTAWIYGTEKPVGDAIKASGVPREKLFVTTKLPWNHTKRVQWSIDQSLKNANLDYFDLYLMHWPHCVVHDEKEPRPRDPDGQLLLDDTGNFNETWAEMEKVLASGKVKAIGVSNFSIKTLEQLLTTASILPAANQVEMHPYLAQNDLLAFCRERGILVTAYAPTGYTVVREDTTIAEIAVKYGATPTQIILSWHVGRGTVVIPKSENIERQKENLGILVLQPEDTQRIDDLDRNQRVCNKPDEVGKVWGWTMDRLGW</sequence>
<dbReference type="FunFam" id="3.20.20.100:FF:000002">
    <property type="entry name" value="2,5-diketo-D-gluconic acid reductase A"/>
    <property type="match status" value="1"/>
</dbReference>
<dbReference type="KEGG" id="sla:SERLADRAFT_352180"/>
<dbReference type="InterPro" id="IPR018170">
    <property type="entry name" value="Aldo/ket_reductase_CS"/>
</dbReference>
<evidence type="ECO:0000256" key="4">
    <source>
        <dbReference type="PIRSR" id="PIRSR000097-1"/>
    </source>
</evidence>
<evidence type="ECO:0000313" key="8">
    <source>
        <dbReference type="EMBL" id="EGO20411.1"/>
    </source>
</evidence>
<dbReference type="PANTHER" id="PTHR43827">
    <property type="entry name" value="2,5-DIKETO-D-GLUCONIC ACID REDUCTASE"/>
    <property type="match status" value="1"/>
</dbReference>
<reference evidence="8" key="1">
    <citation type="submission" date="2011-04" db="EMBL/GenBank/DDBJ databases">
        <title>Evolution of plant cell wall degrading machinery underlies the functional diversity of forest fungi.</title>
        <authorList>
            <consortium name="US DOE Joint Genome Institute (JGI-PGF)"/>
            <person name="Eastwood D.C."/>
            <person name="Floudas D."/>
            <person name="Binder M."/>
            <person name="Majcherczyk A."/>
            <person name="Schneider P."/>
            <person name="Aerts A."/>
            <person name="Asiegbu F.O."/>
            <person name="Baker S.E."/>
            <person name="Barry K."/>
            <person name="Bendiksby M."/>
            <person name="Blumentritt M."/>
            <person name="Coutinho P.M."/>
            <person name="Cullen D."/>
            <person name="Cullen D."/>
            <person name="Gathman A."/>
            <person name="Goodell B."/>
            <person name="Henrissat B."/>
            <person name="Ihrmark K."/>
            <person name="Kauserud H."/>
            <person name="Kohler A."/>
            <person name="LaButti K."/>
            <person name="Lapidus A."/>
            <person name="Lavin J.L."/>
            <person name="Lee Y.-H."/>
            <person name="Lindquist E."/>
            <person name="Lilly W."/>
            <person name="Lucas S."/>
            <person name="Morin E."/>
            <person name="Murat C."/>
            <person name="Oguiza J.A."/>
            <person name="Park J."/>
            <person name="Pisabarro A.G."/>
            <person name="Riley R."/>
            <person name="Rosling A."/>
            <person name="Salamov A."/>
            <person name="Schmidt O."/>
            <person name="Schmutz J."/>
            <person name="Skrede I."/>
            <person name="Stenlid J."/>
            <person name="Wiebenga A."/>
            <person name="Xie X."/>
            <person name="Kues U."/>
            <person name="Hibbett D.S."/>
            <person name="Hoffmeister D."/>
            <person name="Hogberg N."/>
            <person name="Martin F."/>
            <person name="Grigoriev I.V."/>
            <person name="Watkinson S.C."/>
        </authorList>
    </citation>
    <scope>NUCLEOTIDE SEQUENCE</scope>
    <source>
        <strain evidence="8">S7.9</strain>
    </source>
</reference>
<dbReference type="Proteomes" id="UP000008064">
    <property type="component" value="Unassembled WGS sequence"/>
</dbReference>
<dbReference type="PRINTS" id="PR00069">
    <property type="entry name" value="ALDKETRDTASE"/>
</dbReference>
<dbReference type="AlphaFoldDB" id="F8P9T2"/>
<dbReference type="InterPro" id="IPR020471">
    <property type="entry name" value="AKR"/>
</dbReference>
<keyword evidence="3" id="KW-0560">Oxidoreductase</keyword>
<dbReference type="GeneID" id="18809329"/>
<dbReference type="SUPFAM" id="SSF51430">
    <property type="entry name" value="NAD(P)-linked oxidoreductase"/>
    <property type="match status" value="1"/>
</dbReference>
<proteinExistence type="inferred from homology"/>
<evidence type="ECO:0000259" key="7">
    <source>
        <dbReference type="Pfam" id="PF00248"/>
    </source>
</evidence>
<dbReference type="PIRSF" id="PIRSF000097">
    <property type="entry name" value="AKR"/>
    <property type="match status" value="1"/>
</dbReference>
<dbReference type="Pfam" id="PF00248">
    <property type="entry name" value="Aldo_ket_red"/>
    <property type="match status" value="1"/>
</dbReference>
<dbReference type="GO" id="GO:0016616">
    <property type="term" value="F:oxidoreductase activity, acting on the CH-OH group of donors, NAD or NADP as acceptor"/>
    <property type="evidence" value="ECO:0007669"/>
    <property type="project" value="UniProtKB-ARBA"/>
</dbReference>